<evidence type="ECO:0000259" key="1">
    <source>
        <dbReference type="Pfam" id="PF22494"/>
    </source>
</evidence>
<sequence length="536" mass="58167">MITLSKVCFIAVCATQFLLPKSQASDLVAELGWRYAAPSESCEIAAHCSETHKLFVTTGVGIDVVDVSTGQQTGSIEHPAGYHPTSVTCSGGMLAVAWAADDKHEKGIITIYDSNQLVELATSSAGFLPDMVTFTPDGKSLLVANEGEPNDDYSFDPEGSVTIITPGDDWQDASAREVRFTKFDSQKKQLIADGVRVFGPNQGNDDGIASVAQDLEPEYIAVSADSKKAWITLQENNAIAELDIEHAEITTIYPLGLKDFRVRGNNSVTRLVSASAGTGLDVSDQDGGVRIRHWPVAGLFQPDGIATFEHKDESYLVTANEGDPRYYANFCEPILIGSIADNGILVDRNNPARHLTNHPDLARLEISRSAGDLDGDGDLDEFVCFGTRSFSIWRRTPDELELVFDSGNGFEQTVAREAPHLFNVDSYLPSVPDNRSTTRGPEPENVTLISLDRRHIAAISLERTGGVMFYDVSNPRSPSFLGYLQPNAEPELRDRAPEGLLFIPASQNPLHKPLLVVCNEGSGTMTAHTLSLNVAE</sequence>
<dbReference type="RefSeq" id="WP_148071692.1">
    <property type="nucleotide sequence ID" value="NZ_CP042913.1"/>
</dbReference>
<organism evidence="2 3">
    <name type="scientific">Bythopirellula goksoeyrii</name>
    <dbReference type="NCBI Taxonomy" id="1400387"/>
    <lineage>
        <taxon>Bacteria</taxon>
        <taxon>Pseudomonadati</taxon>
        <taxon>Planctomycetota</taxon>
        <taxon>Planctomycetia</taxon>
        <taxon>Pirellulales</taxon>
        <taxon>Lacipirellulaceae</taxon>
        <taxon>Bythopirellula</taxon>
    </lineage>
</organism>
<dbReference type="Gene3D" id="2.130.10.10">
    <property type="entry name" value="YVTN repeat-like/Quinoprotein amine dehydrogenase"/>
    <property type="match status" value="1"/>
</dbReference>
<keyword evidence="3" id="KW-1185">Reference proteome</keyword>
<dbReference type="InterPro" id="IPR015943">
    <property type="entry name" value="WD40/YVTN_repeat-like_dom_sf"/>
</dbReference>
<name>A0A5B9Q558_9BACT</name>
<dbReference type="InterPro" id="IPR011044">
    <property type="entry name" value="Quino_amine_DH_bsu"/>
</dbReference>
<dbReference type="AlphaFoldDB" id="A0A5B9Q558"/>
<dbReference type="PANTHER" id="PTHR46928:SF1">
    <property type="entry name" value="MESENCHYME-SPECIFIC CELL SURFACE GLYCOPROTEIN"/>
    <property type="match status" value="1"/>
</dbReference>
<dbReference type="SUPFAM" id="SSF50969">
    <property type="entry name" value="YVTN repeat-like/Quinoprotein amine dehydrogenase"/>
    <property type="match status" value="1"/>
</dbReference>
<dbReference type="NCBIfam" id="NF038117">
    <property type="entry name" value="choice_anch_I"/>
    <property type="match status" value="1"/>
</dbReference>
<feature type="domain" description="Choice-of-anchor I" evidence="1">
    <location>
        <begin position="40"/>
        <end position="526"/>
    </location>
</feature>
<dbReference type="KEGG" id="bgok:Pr1d_01310"/>
<dbReference type="EMBL" id="CP042913">
    <property type="protein sequence ID" value="QEG32870.1"/>
    <property type="molecule type" value="Genomic_DNA"/>
</dbReference>
<dbReference type="OrthoDB" id="9801679at2"/>
<reference evidence="2 3" key="1">
    <citation type="submission" date="2019-08" db="EMBL/GenBank/DDBJ databases">
        <title>Deep-cultivation of Planctomycetes and their phenomic and genomic characterization uncovers novel biology.</title>
        <authorList>
            <person name="Wiegand S."/>
            <person name="Jogler M."/>
            <person name="Boedeker C."/>
            <person name="Pinto D."/>
            <person name="Vollmers J."/>
            <person name="Rivas-Marin E."/>
            <person name="Kohn T."/>
            <person name="Peeters S.H."/>
            <person name="Heuer A."/>
            <person name="Rast P."/>
            <person name="Oberbeckmann S."/>
            <person name="Bunk B."/>
            <person name="Jeske O."/>
            <person name="Meyerdierks A."/>
            <person name="Storesund J.E."/>
            <person name="Kallscheuer N."/>
            <person name="Luecker S."/>
            <person name="Lage O.M."/>
            <person name="Pohl T."/>
            <person name="Merkel B.J."/>
            <person name="Hornburger P."/>
            <person name="Mueller R.-W."/>
            <person name="Bruemmer F."/>
            <person name="Labrenz M."/>
            <person name="Spormann A.M."/>
            <person name="Op den Camp H."/>
            <person name="Overmann J."/>
            <person name="Amann R."/>
            <person name="Jetten M.S.M."/>
            <person name="Mascher T."/>
            <person name="Medema M.H."/>
            <person name="Devos D.P."/>
            <person name="Kaster A.-K."/>
            <person name="Ovreas L."/>
            <person name="Rohde M."/>
            <person name="Galperin M.Y."/>
            <person name="Jogler C."/>
        </authorList>
    </citation>
    <scope>NUCLEOTIDE SEQUENCE [LARGE SCALE GENOMIC DNA]</scope>
    <source>
        <strain evidence="2 3">Pr1d</strain>
    </source>
</reference>
<evidence type="ECO:0000313" key="2">
    <source>
        <dbReference type="EMBL" id="QEG32870.1"/>
    </source>
</evidence>
<dbReference type="InterPro" id="IPR055188">
    <property type="entry name" value="Choice_anch_I"/>
</dbReference>
<dbReference type="Proteomes" id="UP000323917">
    <property type="component" value="Chromosome"/>
</dbReference>
<dbReference type="InterPro" id="IPR052956">
    <property type="entry name" value="Mesenchyme-surface_protein"/>
</dbReference>
<gene>
    <name evidence="2" type="ORF">Pr1d_01310</name>
</gene>
<evidence type="ECO:0000313" key="3">
    <source>
        <dbReference type="Proteomes" id="UP000323917"/>
    </source>
</evidence>
<proteinExistence type="predicted"/>
<dbReference type="PANTHER" id="PTHR46928">
    <property type="entry name" value="MESENCHYME-SPECIFIC CELL SURFACE GLYCOPROTEIN"/>
    <property type="match status" value="1"/>
</dbReference>
<dbReference type="Pfam" id="PF22494">
    <property type="entry name" value="choice_anch_I"/>
    <property type="match status" value="1"/>
</dbReference>
<accession>A0A5B9Q558</accession>
<protein>
    <recommendedName>
        <fullName evidence="1">Choice-of-anchor I domain-containing protein</fullName>
    </recommendedName>
</protein>